<evidence type="ECO:0000313" key="2">
    <source>
        <dbReference type="Proteomes" id="UP000183832"/>
    </source>
</evidence>
<keyword evidence="2" id="KW-1185">Reference proteome</keyword>
<protein>
    <submittedName>
        <fullName evidence="1">CLUMA_CG019843, isoform A</fullName>
    </submittedName>
</protein>
<evidence type="ECO:0000313" key="1">
    <source>
        <dbReference type="EMBL" id="CRL06490.1"/>
    </source>
</evidence>
<organism evidence="1 2">
    <name type="scientific">Clunio marinus</name>
    <dbReference type="NCBI Taxonomy" id="568069"/>
    <lineage>
        <taxon>Eukaryota</taxon>
        <taxon>Metazoa</taxon>
        <taxon>Ecdysozoa</taxon>
        <taxon>Arthropoda</taxon>
        <taxon>Hexapoda</taxon>
        <taxon>Insecta</taxon>
        <taxon>Pterygota</taxon>
        <taxon>Neoptera</taxon>
        <taxon>Endopterygota</taxon>
        <taxon>Diptera</taxon>
        <taxon>Nematocera</taxon>
        <taxon>Chironomoidea</taxon>
        <taxon>Chironomidae</taxon>
        <taxon>Clunio</taxon>
    </lineage>
</organism>
<name>A0A1J1J3H5_9DIPT</name>
<dbReference type="EMBL" id="CVRI01000067">
    <property type="protein sequence ID" value="CRL06490.1"/>
    <property type="molecule type" value="Genomic_DNA"/>
</dbReference>
<dbReference type="Proteomes" id="UP000183832">
    <property type="component" value="Unassembled WGS sequence"/>
</dbReference>
<proteinExistence type="predicted"/>
<reference evidence="1 2" key="1">
    <citation type="submission" date="2015-04" db="EMBL/GenBank/DDBJ databases">
        <authorList>
            <person name="Syromyatnikov M.Y."/>
            <person name="Popov V.N."/>
        </authorList>
    </citation>
    <scope>NUCLEOTIDE SEQUENCE [LARGE SCALE GENOMIC DNA]</scope>
</reference>
<gene>
    <name evidence="1" type="ORF">CLUMA_CG019843</name>
</gene>
<dbReference type="AlphaFoldDB" id="A0A1J1J3H5"/>
<sequence length="102" mass="11597">MFVSGKSLAEKKVKDLSIDNPNGKLFMHLFPEKVLGFVKFEYTVKVVSGVFSTNKLLDFSTDANIIVLNVSMKLPKTLNESEIIWMVKHAIIYVSFLLQRSE</sequence>
<accession>A0A1J1J3H5</accession>